<dbReference type="EMBL" id="LAZR01007475">
    <property type="protein sequence ID" value="KKM85022.1"/>
    <property type="molecule type" value="Genomic_DNA"/>
</dbReference>
<evidence type="ECO:0000313" key="1">
    <source>
        <dbReference type="EMBL" id="KKM85022.1"/>
    </source>
</evidence>
<comment type="caution">
    <text evidence="1">The sequence shown here is derived from an EMBL/GenBank/DDBJ whole genome shotgun (WGS) entry which is preliminary data.</text>
</comment>
<protein>
    <submittedName>
        <fullName evidence="1">Uncharacterized protein</fullName>
    </submittedName>
</protein>
<organism evidence="1">
    <name type="scientific">marine sediment metagenome</name>
    <dbReference type="NCBI Taxonomy" id="412755"/>
    <lineage>
        <taxon>unclassified sequences</taxon>
        <taxon>metagenomes</taxon>
        <taxon>ecological metagenomes</taxon>
    </lineage>
</organism>
<dbReference type="AlphaFoldDB" id="A0A0F9NUQ0"/>
<name>A0A0F9NUQ0_9ZZZZ</name>
<proteinExistence type="predicted"/>
<gene>
    <name evidence="1" type="ORF">LCGC14_1293200</name>
</gene>
<accession>A0A0F9NUQ0</accession>
<reference evidence="1" key="1">
    <citation type="journal article" date="2015" name="Nature">
        <title>Complex archaea that bridge the gap between prokaryotes and eukaryotes.</title>
        <authorList>
            <person name="Spang A."/>
            <person name="Saw J.H."/>
            <person name="Jorgensen S.L."/>
            <person name="Zaremba-Niedzwiedzka K."/>
            <person name="Martijn J."/>
            <person name="Lind A.E."/>
            <person name="van Eijk R."/>
            <person name="Schleper C."/>
            <person name="Guy L."/>
            <person name="Ettema T.J."/>
        </authorList>
    </citation>
    <scope>NUCLEOTIDE SEQUENCE</scope>
</reference>
<sequence>MKKNKTFIDKKGHKVHEVQNPEEDMKEIYNTCKIRATEGIRSWRYDILHELAHGVSGESCCREHCEFEAHGGATMLAFILGVDIGDADERMIGYAGISSHKACGRVEAKREYDKQRRKDGTRK</sequence>